<dbReference type="InterPro" id="IPR046934">
    <property type="entry name" value="PIR2-like"/>
</dbReference>
<proteinExistence type="predicted"/>
<dbReference type="InterPro" id="IPR046527">
    <property type="entry name" value="PIR2-like_helical"/>
</dbReference>
<dbReference type="AlphaFoldDB" id="A0AAD1Z4D8"/>
<gene>
    <name evidence="5" type="ORF">FPE_LOCUS10098</name>
</gene>
<feature type="coiled-coil region" evidence="2">
    <location>
        <begin position="569"/>
        <end position="613"/>
    </location>
</feature>
<dbReference type="CDD" id="cd23128">
    <property type="entry name" value="RING-HC_MIP1-like"/>
    <property type="match status" value="1"/>
</dbReference>
<evidence type="ECO:0000313" key="5">
    <source>
        <dbReference type="EMBL" id="CAI9762668.1"/>
    </source>
</evidence>
<feature type="region of interest" description="Disordered" evidence="3">
    <location>
        <begin position="84"/>
        <end position="104"/>
    </location>
</feature>
<dbReference type="InterPro" id="IPR013083">
    <property type="entry name" value="Znf_RING/FYVE/PHD"/>
</dbReference>
<organism evidence="5 6">
    <name type="scientific">Fraxinus pennsylvanica</name>
    <dbReference type="NCBI Taxonomy" id="56036"/>
    <lineage>
        <taxon>Eukaryota</taxon>
        <taxon>Viridiplantae</taxon>
        <taxon>Streptophyta</taxon>
        <taxon>Embryophyta</taxon>
        <taxon>Tracheophyta</taxon>
        <taxon>Spermatophyta</taxon>
        <taxon>Magnoliopsida</taxon>
        <taxon>eudicotyledons</taxon>
        <taxon>Gunneridae</taxon>
        <taxon>Pentapetalae</taxon>
        <taxon>asterids</taxon>
        <taxon>lamiids</taxon>
        <taxon>Lamiales</taxon>
        <taxon>Oleaceae</taxon>
        <taxon>Oleeae</taxon>
        <taxon>Fraxinus</taxon>
    </lineage>
</organism>
<keyword evidence="2" id="KW-0175">Coiled coil</keyword>
<accession>A0AAD1Z4D8</accession>
<name>A0AAD1Z4D8_9LAMI</name>
<evidence type="ECO:0000313" key="6">
    <source>
        <dbReference type="Proteomes" id="UP000834106"/>
    </source>
</evidence>
<evidence type="ECO:0000256" key="1">
    <source>
        <dbReference type="PROSITE-ProRule" id="PRU00175"/>
    </source>
</evidence>
<dbReference type="PROSITE" id="PS50089">
    <property type="entry name" value="ZF_RING_2"/>
    <property type="match status" value="1"/>
</dbReference>
<dbReference type="PANTHER" id="PTHR46405:SF2">
    <property type="entry name" value="OS05G0141500 PROTEIN"/>
    <property type="match status" value="1"/>
</dbReference>
<feature type="region of interest" description="Disordered" evidence="3">
    <location>
        <begin position="1"/>
        <end position="28"/>
    </location>
</feature>
<feature type="domain" description="RING-type" evidence="4">
    <location>
        <begin position="833"/>
        <end position="873"/>
    </location>
</feature>
<protein>
    <recommendedName>
        <fullName evidence="4">RING-type domain-containing protein</fullName>
    </recommendedName>
</protein>
<keyword evidence="1" id="KW-0479">Metal-binding</keyword>
<keyword evidence="1" id="KW-0862">Zinc</keyword>
<feature type="compositionally biased region" description="Polar residues" evidence="3">
    <location>
        <begin position="95"/>
        <end position="104"/>
    </location>
</feature>
<dbReference type="PANTHER" id="PTHR46405">
    <property type="entry name" value="OS05G0141500 PROTEIN"/>
    <property type="match status" value="1"/>
</dbReference>
<feature type="region of interest" description="Disordered" evidence="3">
    <location>
        <begin position="250"/>
        <end position="295"/>
    </location>
</feature>
<dbReference type="Pfam" id="PF20235">
    <property type="entry name" value="PIR2-like_helical"/>
    <property type="match status" value="1"/>
</dbReference>
<feature type="coiled-coil region" evidence="2">
    <location>
        <begin position="681"/>
        <end position="779"/>
    </location>
</feature>
<evidence type="ECO:0000256" key="2">
    <source>
        <dbReference type="SAM" id="Coils"/>
    </source>
</evidence>
<dbReference type="InterPro" id="IPR001841">
    <property type="entry name" value="Znf_RING"/>
</dbReference>
<dbReference type="EMBL" id="OU503041">
    <property type="protein sequence ID" value="CAI9762668.1"/>
    <property type="molecule type" value="Genomic_DNA"/>
</dbReference>
<dbReference type="Gene3D" id="3.30.40.10">
    <property type="entry name" value="Zinc/RING finger domain, C3HC4 (zinc finger)"/>
    <property type="match status" value="1"/>
</dbReference>
<dbReference type="Pfam" id="PF13920">
    <property type="entry name" value="zf-C3HC4_3"/>
    <property type="match status" value="1"/>
</dbReference>
<dbReference type="Proteomes" id="UP000834106">
    <property type="component" value="Chromosome 6"/>
</dbReference>
<evidence type="ECO:0000259" key="4">
    <source>
        <dbReference type="PROSITE" id="PS50089"/>
    </source>
</evidence>
<sequence>MTVEEKGSRNKRKFRADPPLADPNKIFPSPPNECTSFEFSAEKLEIPPSRGHANSCDMCCMTCDKSDALKLDLRLSCAVETLEVGTRQPQEETETSSNEYNGADWSNLTESQLEELVLSDLDAIFKSAIKKIIASGYSEEIATKAVLRSGLCYGCKDTASNIVDNTLAFLRSGRDVDYSREHCFEDLQQMEKYILAELVCLLKEVRPFFSTGDAMWCLLICDMNVSRACAVDSGALGSFLSEVAAIENSSDSVKPQLRTEPKSSESNTPITHTSNPSIAYTRYSPSEPPNTFSTHGGHIFQSEAPATADVTNLKLETSFIPNGLGQIKVCQNPISNTNDKLFSIAGIPRPSVAEEKFVGSRKVSGITKREYISRQKSMHLEKHYRTHGSKGASRARKPSSFSGFVLDEKRKALADFTGVNVKSPSFKASETVCFDVPQNNVNYNLPTSTEFTSMPTFSLEGANGSLSLVKSSLLSSSPVVPPVNPLPSLPVADTELSLSLTANGDSNSISVSYDVETVSCSYAGVSNDKSLEQWVPLYKKDVMIMKLVQRVRESQNQLHEWTEWANQKVMQAASRLSQDKAELKTLRQEREEVELLKKEKQTLEENTMKKLSEMENAMVKGSGQVERANFAVRRLHVENSALRLEMEAAKLHAAESAARCQEVSKKEKSTLMKFQLREKQKTLLQEELAGEKRKLIQLQKELKQAKDVQDQVEARWKQEEKAKEELFAQADSFRKEREQIQDSAKSTENMIKSKAANNLQKYKDDIGRLQKEISQLRSKTNSSKIAARRCGIDSSYAGKLADWRNSSVPKDSPIPYILEDIAANGGVKRERECVMCLSEEMSVVFLPCAHQVVCTMCNELHEKKGMKDCPSCRSQIQQRICVRYALS</sequence>
<dbReference type="SUPFAM" id="SSF57850">
    <property type="entry name" value="RING/U-box"/>
    <property type="match status" value="1"/>
</dbReference>
<reference evidence="5" key="1">
    <citation type="submission" date="2023-05" db="EMBL/GenBank/DDBJ databases">
        <authorList>
            <person name="Huff M."/>
        </authorList>
    </citation>
    <scope>NUCLEOTIDE SEQUENCE</scope>
</reference>
<feature type="compositionally biased region" description="Polar residues" evidence="3">
    <location>
        <begin position="264"/>
        <end position="278"/>
    </location>
</feature>
<keyword evidence="1" id="KW-0863">Zinc-finger</keyword>
<evidence type="ECO:0000256" key="3">
    <source>
        <dbReference type="SAM" id="MobiDB-lite"/>
    </source>
</evidence>
<keyword evidence="6" id="KW-1185">Reference proteome</keyword>
<dbReference type="GO" id="GO:0008270">
    <property type="term" value="F:zinc ion binding"/>
    <property type="evidence" value="ECO:0007669"/>
    <property type="project" value="UniProtKB-KW"/>
</dbReference>